<dbReference type="InterPro" id="IPR007201">
    <property type="entry name" value="Mei2-like_Rrm_C"/>
</dbReference>
<dbReference type="Gene3D" id="3.30.70.330">
    <property type="match status" value="1"/>
</dbReference>
<protein>
    <recommendedName>
        <fullName evidence="3">RRM domain-containing protein</fullName>
    </recommendedName>
</protein>
<dbReference type="InterPro" id="IPR035979">
    <property type="entry name" value="RBD_domain_sf"/>
</dbReference>
<evidence type="ECO:0000256" key="2">
    <source>
        <dbReference type="PROSITE-ProRule" id="PRU00176"/>
    </source>
</evidence>
<dbReference type="Pfam" id="PF04059">
    <property type="entry name" value="RRM_2"/>
    <property type="match status" value="1"/>
</dbReference>
<dbReference type="GO" id="GO:0003723">
    <property type="term" value="F:RNA binding"/>
    <property type="evidence" value="ECO:0007669"/>
    <property type="project" value="UniProtKB-UniRule"/>
</dbReference>
<evidence type="ECO:0000256" key="1">
    <source>
        <dbReference type="ARBA" id="ARBA00022884"/>
    </source>
</evidence>
<dbReference type="PANTHER" id="PTHR23189">
    <property type="entry name" value="RNA RECOGNITION MOTIF-CONTAINING"/>
    <property type="match status" value="1"/>
</dbReference>
<dbReference type="EMBL" id="SZYD01000003">
    <property type="protein sequence ID" value="KAD6795703.1"/>
    <property type="molecule type" value="Genomic_DNA"/>
</dbReference>
<evidence type="ECO:0000259" key="3">
    <source>
        <dbReference type="PROSITE" id="PS50102"/>
    </source>
</evidence>
<dbReference type="PROSITE" id="PS50102">
    <property type="entry name" value="RRM"/>
    <property type="match status" value="1"/>
</dbReference>
<dbReference type="Proteomes" id="UP000326396">
    <property type="component" value="Linkage Group LG11"/>
</dbReference>
<feature type="domain" description="RRM" evidence="3">
    <location>
        <begin position="145"/>
        <end position="243"/>
    </location>
</feature>
<evidence type="ECO:0000313" key="5">
    <source>
        <dbReference type="Proteomes" id="UP000326396"/>
    </source>
</evidence>
<accession>A0A5N6PP71</accession>
<dbReference type="InterPro" id="IPR000504">
    <property type="entry name" value="RRM_dom"/>
</dbReference>
<keyword evidence="5" id="KW-1185">Reference proteome</keyword>
<sequence length="293" mass="33313">MANQKPNSCIPLDPNASPYLRLPPTRFYLYVTSHPHHSTCILPPVVHPHFWTYNIRLQPSSPKPFPIFGARPPSSKKINISGPRIPKPPLKLQVRVANQMQWRPKCSDNKTSGVNGVEKHRFHGTRWKNIRKGYHEVLPLETNTTSLMIKNIPNKYTRKLLIKTLDDHCEAVNKNKNDGDMGSLSAYDFVYLPIDFNRRLNAGFAFVNFTTPDAALRFREAFHGKRWNLFGCSKIAEISRARIQGKNAMINNCKGMNFSCGSDEDMPVCFEPARDGSGLVASKMFTVGKCFHW</sequence>
<gene>
    <name evidence="4" type="ORF">E3N88_06599</name>
</gene>
<dbReference type="AlphaFoldDB" id="A0A5N6PP71"/>
<name>A0A5N6PP71_9ASTR</name>
<evidence type="ECO:0000313" key="4">
    <source>
        <dbReference type="EMBL" id="KAD6795703.1"/>
    </source>
</evidence>
<organism evidence="4 5">
    <name type="scientific">Mikania micrantha</name>
    <name type="common">bitter vine</name>
    <dbReference type="NCBI Taxonomy" id="192012"/>
    <lineage>
        <taxon>Eukaryota</taxon>
        <taxon>Viridiplantae</taxon>
        <taxon>Streptophyta</taxon>
        <taxon>Embryophyta</taxon>
        <taxon>Tracheophyta</taxon>
        <taxon>Spermatophyta</taxon>
        <taxon>Magnoliopsida</taxon>
        <taxon>eudicotyledons</taxon>
        <taxon>Gunneridae</taxon>
        <taxon>Pentapetalae</taxon>
        <taxon>asterids</taxon>
        <taxon>campanulids</taxon>
        <taxon>Asterales</taxon>
        <taxon>Asteraceae</taxon>
        <taxon>Asteroideae</taxon>
        <taxon>Heliantheae alliance</taxon>
        <taxon>Eupatorieae</taxon>
        <taxon>Mikania</taxon>
    </lineage>
</organism>
<comment type="caution">
    <text evidence="4">The sequence shown here is derived from an EMBL/GenBank/DDBJ whole genome shotgun (WGS) entry which is preliminary data.</text>
</comment>
<reference evidence="4 5" key="1">
    <citation type="submission" date="2019-05" db="EMBL/GenBank/DDBJ databases">
        <title>Mikania micrantha, genome provides insights into the molecular mechanism of rapid growth.</title>
        <authorList>
            <person name="Liu B."/>
        </authorList>
    </citation>
    <scope>NUCLEOTIDE SEQUENCE [LARGE SCALE GENOMIC DNA]</scope>
    <source>
        <strain evidence="4">NLD-2019</strain>
        <tissue evidence="4">Leaf</tissue>
    </source>
</reference>
<dbReference type="OrthoDB" id="417481at2759"/>
<proteinExistence type="predicted"/>
<dbReference type="InterPro" id="IPR012677">
    <property type="entry name" value="Nucleotide-bd_a/b_plait_sf"/>
</dbReference>
<dbReference type="SUPFAM" id="SSF54928">
    <property type="entry name" value="RNA-binding domain, RBD"/>
    <property type="match status" value="1"/>
</dbReference>
<keyword evidence="1 2" id="KW-0694">RNA-binding</keyword>